<dbReference type="InterPro" id="IPR003373">
    <property type="entry name" value="Fe2_transport_prot-B"/>
</dbReference>
<evidence type="ECO:0000256" key="15">
    <source>
        <dbReference type="RuleBase" id="RU362098"/>
    </source>
</evidence>
<sequence length="780" mass="85651">MNLSELHNGESGYVERIEGTLAFRTHLEEMGFVVGQKVTRIYNSPIGTPVVYAVMGERVALRDEEARRVNIANEPISTEELIHSPNSTKTGKDSSGMTGSEIEEDHHHISADVSCHDAQEAEGDGTHVCTNCHEAVLEGCGGCPNCSKPNVVKPANPDDITIALVGNPNCGKTAFFNAASGGHERTGNYAGVTVTSVVGEMDLDGHHLRIIDLPGTYSLKAYSPEEAYVAQELSKGKVDVIVNVLNVNNLERNLMLTLQLKEFGLPVVGALNMYDEFRSSGSTLQMETLAERLGMIFIPTVASSGEGVKETIRQALDAALSNKAATEEHRENRREILQAIRNKERSNAQANAKVRGLLEGIYELKEGKQKKRTLFLDRLLVSNPVSYIFFLLIMWIIFQLTFFVGQYPMDWIEAGVDWLKDTINGVLPEGWLNSLLTEGIIGGVGAVIVFLPNILILYLLISLLEDSGYLARAATLADPLLKKAGLHGKSFIPMLMGFGCNVPAVMATRTIESRKSRLVTMLVIPFMPCNARIPVFLIFAGAFFPKSAGTVMFLLYMGGIVVAFLSAILINRLLHKQGDSHFVMEIPPYRRPMAKSVLSHTWERGREYLYKMGHVILVASVIIWVLQYFPRGEAGETEQQQQEQSYLSTIGKAVQPVFAPLGYNWQMTTSVLTGISAKELMVSTLGVIYGVDADEVDRDMEAGNSEEAGQTSLATRIKAEGTTPAQALSFLIFALLYIPCIATIAALKNESGNWKYALWGTCYTFAVAYIVALLAYWIMA</sequence>
<organism evidence="17 18">
    <name type="scientific">Pseudoprevotella muciniphila</name>
    <dbReference type="NCBI Taxonomy" id="2133944"/>
    <lineage>
        <taxon>Bacteria</taxon>
        <taxon>Pseudomonadati</taxon>
        <taxon>Bacteroidota</taxon>
        <taxon>Bacteroidia</taxon>
        <taxon>Bacteroidales</taxon>
        <taxon>Prevotellaceae</taxon>
        <taxon>Pseudoprevotella</taxon>
    </lineage>
</organism>
<feature type="transmembrane region" description="Helical" evidence="15">
    <location>
        <begin position="440"/>
        <end position="461"/>
    </location>
</feature>
<protein>
    <recommendedName>
        <fullName evidence="12 15">Ferrous iron transport protein B</fullName>
    </recommendedName>
</protein>
<keyword evidence="10 13" id="KW-0342">GTP-binding</keyword>
<evidence type="ECO:0000256" key="6">
    <source>
        <dbReference type="ARBA" id="ARBA00022741"/>
    </source>
</evidence>
<comment type="function">
    <text evidence="15">Probable transporter of a GTP-driven Fe(2+) uptake system.</text>
</comment>
<feature type="transmembrane region" description="Helical" evidence="15">
    <location>
        <begin position="550"/>
        <end position="570"/>
    </location>
</feature>
<dbReference type="InterPro" id="IPR008988">
    <property type="entry name" value="Transcriptional_repressor_C"/>
</dbReference>
<keyword evidence="11 15" id="KW-0472">Membrane</keyword>
<feature type="transmembrane region" description="Helical" evidence="15">
    <location>
        <begin position="379"/>
        <end position="398"/>
    </location>
</feature>
<name>A0A5P8E7T5_9BACT</name>
<comment type="caution">
    <text evidence="15">Lacks conserved residue(s) required for the propagation of feature annotation.</text>
</comment>
<accession>A0A5P8E7T5</accession>
<feature type="binding site" evidence="14">
    <location>
        <position position="178"/>
    </location>
    <ligand>
        <name>Mg(2+)</name>
        <dbReference type="ChEBI" id="CHEBI:18420"/>
        <label>2</label>
    </ligand>
</feature>
<dbReference type="PANTHER" id="PTHR43185:SF1">
    <property type="entry name" value="FE(2+) TRANSPORTER FEOB"/>
    <property type="match status" value="1"/>
</dbReference>
<dbReference type="KEGG" id="alq:C7Y71_008470"/>
<dbReference type="SMART" id="SM00899">
    <property type="entry name" value="FeoA"/>
    <property type="match status" value="1"/>
</dbReference>
<dbReference type="InterPro" id="IPR030389">
    <property type="entry name" value="G_FEOB_dom"/>
</dbReference>
<dbReference type="GO" id="GO:0005525">
    <property type="term" value="F:GTP binding"/>
    <property type="evidence" value="ECO:0007669"/>
    <property type="project" value="UniProtKB-KW"/>
</dbReference>
<keyword evidence="8 15" id="KW-0408">Iron</keyword>
<feature type="domain" description="FeoB-type G" evidence="16">
    <location>
        <begin position="159"/>
        <end position="321"/>
    </location>
</feature>
<dbReference type="Gene3D" id="3.40.50.300">
    <property type="entry name" value="P-loop containing nucleotide triphosphate hydrolases"/>
    <property type="match status" value="1"/>
</dbReference>
<evidence type="ECO:0000256" key="10">
    <source>
        <dbReference type="ARBA" id="ARBA00023134"/>
    </source>
</evidence>
<feature type="binding site" evidence="13">
    <location>
        <begin position="166"/>
        <end position="173"/>
    </location>
    <ligand>
        <name>GTP</name>
        <dbReference type="ChEBI" id="CHEBI:37565"/>
        <label>1</label>
    </ligand>
</feature>
<gene>
    <name evidence="17" type="primary">feoB</name>
    <name evidence="17" type="ORF">C7Y71_008470</name>
</gene>
<dbReference type="PANTHER" id="PTHR43185">
    <property type="entry name" value="FERROUS IRON TRANSPORT PROTEIN B"/>
    <property type="match status" value="1"/>
</dbReference>
<feature type="binding site" evidence="14">
    <location>
        <position position="180"/>
    </location>
    <ligand>
        <name>Mg(2+)</name>
        <dbReference type="ChEBI" id="CHEBI:18420"/>
        <label>2</label>
    </ligand>
</feature>
<dbReference type="GO" id="GO:0015093">
    <property type="term" value="F:ferrous iron transmembrane transporter activity"/>
    <property type="evidence" value="ECO:0007669"/>
    <property type="project" value="UniProtKB-UniRule"/>
</dbReference>
<comment type="subcellular location">
    <subcellularLocation>
        <location evidence="15">Cell inner membrane</location>
        <topology evidence="15">Multi-pass membrane protein</topology>
    </subcellularLocation>
    <subcellularLocation>
        <location evidence="1">Cell membrane</location>
        <topology evidence="1">Multi-pass membrane protein</topology>
    </subcellularLocation>
</comment>
<feature type="transmembrane region" description="Helical" evidence="15">
    <location>
        <begin position="518"/>
        <end position="544"/>
    </location>
</feature>
<dbReference type="InterPro" id="IPR027417">
    <property type="entry name" value="P-loop_NTPase"/>
</dbReference>
<evidence type="ECO:0000256" key="1">
    <source>
        <dbReference type="ARBA" id="ARBA00004651"/>
    </source>
</evidence>
<dbReference type="InterPro" id="IPR011640">
    <property type="entry name" value="Fe2_transport_prot_B_C"/>
</dbReference>
<dbReference type="GO" id="GO:0005886">
    <property type="term" value="C:plasma membrane"/>
    <property type="evidence" value="ECO:0007669"/>
    <property type="project" value="UniProtKB-SubCell"/>
</dbReference>
<evidence type="ECO:0000259" key="16">
    <source>
        <dbReference type="PROSITE" id="PS51711"/>
    </source>
</evidence>
<dbReference type="EMBL" id="CP033459">
    <property type="protein sequence ID" value="QFQ13051.1"/>
    <property type="molecule type" value="Genomic_DNA"/>
</dbReference>
<keyword evidence="6 13" id="KW-0547">Nucleotide-binding</keyword>
<evidence type="ECO:0000256" key="13">
    <source>
        <dbReference type="PIRSR" id="PIRSR603373-1"/>
    </source>
</evidence>
<evidence type="ECO:0000256" key="8">
    <source>
        <dbReference type="ARBA" id="ARBA00023004"/>
    </source>
</evidence>
<evidence type="ECO:0000256" key="7">
    <source>
        <dbReference type="ARBA" id="ARBA00022989"/>
    </source>
</evidence>
<dbReference type="Pfam" id="PF07664">
    <property type="entry name" value="FeoB_C"/>
    <property type="match status" value="1"/>
</dbReference>
<dbReference type="SUPFAM" id="SSF52540">
    <property type="entry name" value="P-loop containing nucleoside triphosphate hydrolases"/>
    <property type="match status" value="1"/>
</dbReference>
<dbReference type="PROSITE" id="PS51711">
    <property type="entry name" value="G_FEOB"/>
    <property type="match status" value="1"/>
</dbReference>
<keyword evidence="5 15" id="KW-0812">Transmembrane</keyword>
<keyword evidence="9" id="KW-0406">Ion transport</keyword>
<dbReference type="InterPro" id="IPR038157">
    <property type="entry name" value="FeoA_core_dom"/>
</dbReference>
<dbReference type="Pfam" id="PF04023">
    <property type="entry name" value="FeoA"/>
    <property type="match status" value="1"/>
</dbReference>
<dbReference type="Pfam" id="PF02421">
    <property type="entry name" value="FeoB_N"/>
    <property type="match status" value="1"/>
</dbReference>
<keyword evidence="18" id="KW-1185">Reference proteome</keyword>
<evidence type="ECO:0000256" key="4">
    <source>
        <dbReference type="ARBA" id="ARBA00022496"/>
    </source>
</evidence>
<dbReference type="RefSeq" id="WP_111899211.1">
    <property type="nucleotide sequence ID" value="NZ_CP033459.1"/>
</dbReference>
<proteinExistence type="inferred from homology"/>
<dbReference type="AlphaFoldDB" id="A0A5P8E7T5"/>
<evidence type="ECO:0000256" key="9">
    <source>
        <dbReference type="ARBA" id="ARBA00023065"/>
    </source>
</evidence>
<dbReference type="SUPFAM" id="SSF50037">
    <property type="entry name" value="C-terminal domain of transcriptional repressors"/>
    <property type="match status" value="1"/>
</dbReference>
<evidence type="ECO:0000256" key="5">
    <source>
        <dbReference type="ARBA" id="ARBA00022692"/>
    </source>
</evidence>
<keyword evidence="2 15" id="KW-0813">Transport</keyword>
<dbReference type="InterPro" id="IPR011642">
    <property type="entry name" value="Gate_dom"/>
</dbReference>
<feature type="binding site" evidence="14">
    <location>
        <position position="181"/>
    </location>
    <ligand>
        <name>Mg(2+)</name>
        <dbReference type="ChEBI" id="CHEBI:18420"/>
        <label>2</label>
    </ligand>
</feature>
<feature type="binding site" evidence="13">
    <location>
        <begin position="272"/>
        <end position="275"/>
    </location>
    <ligand>
        <name>GTP</name>
        <dbReference type="ChEBI" id="CHEBI:37565"/>
        <label>1</label>
    </ligand>
</feature>
<keyword evidence="14" id="KW-0460">Magnesium</keyword>
<keyword evidence="3" id="KW-1003">Cell membrane</keyword>
<evidence type="ECO:0000313" key="17">
    <source>
        <dbReference type="EMBL" id="QFQ13051.1"/>
    </source>
</evidence>
<feature type="binding site" evidence="13">
    <location>
        <begin position="212"/>
        <end position="215"/>
    </location>
    <ligand>
        <name>GTP</name>
        <dbReference type="ChEBI" id="CHEBI:37565"/>
        <label>1</label>
    </ligand>
</feature>
<evidence type="ECO:0000256" key="14">
    <source>
        <dbReference type="PIRSR" id="PIRSR603373-2"/>
    </source>
</evidence>
<feature type="binding site" evidence="14">
    <location>
        <position position="177"/>
    </location>
    <ligand>
        <name>Mg(2+)</name>
        <dbReference type="ChEBI" id="CHEBI:18420"/>
        <label>2</label>
    </ligand>
</feature>
<dbReference type="Gene3D" id="2.30.30.90">
    <property type="match status" value="1"/>
</dbReference>
<dbReference type="InterPro" id="IPR007167">
    <property type="entry name" value="Fe-transptr_FeoA-like"/>
</dbReference>
<dbReference type="NCBIfam" id="TIGR00437">
    <property type="entry name" value="feoB"/>
    <property type="match status" value="1"/>
</dbReference>
<reference evidence="17 18" key="1">
    <citation type="submission" date="2018-11" db="EMBL/GenBank/DDBJ databases">
        <authorList>
            <person name="Na S.W."/>
            <person name="Baik M."/>
        </authorList>
    </citation>
    <scope>NUCLEOTIDE SEQUENCE [LARGE SCALE GENOMIC DNA]</scope>
    <source>
        <strain evidence="17 18">E39</strain>
    </source>
</reference>
<evidence type="ECO:0000256" key="3">
    <source>
        <dbReference type="ARBA" id="ARBA00022475"/>
    </source>
</evidence>
<dbReference type="InterPro" id="IPR050860">
    <property type="entry name" value="FeoB_GTPase"/>
</dbReference>
<dbReference type="Proteomes" id="UP000249375">
    <property type="component" value="Chromosome"/>
</dbReference>
<evidence type="ECO:0000256" key="2">
    <source>
        <dbReference type="ARBA" id="ARBA00022448"/>
    </source>
</evidence>
<dbReference type="OrthoDB" id="9809127at2"/>
<keyword evidence="14" id="KW-0479">Metal-binding</keyword>
<evidence type="ECO:0000313" key="18">
    <source>
        <dbReference type="Proteomes" id="UP000249375"/>
    </source>
</evidence>
<feature type="transmembrane region" description="Helical" evidence="15">
    <location>
        <begin position="727"/>
        <end position="747"/>
    </location>
</feature>
<keyword evidence="7 15" id="KW-1133">Transmembrane helix</keyword>
<comment type="similarity">
    <text evidence="15">Belongs to the TRAFAC class TrmE-Era-EngA-EngB-Septin-like GTPase superfamily. FeoB GTPase (TC 9.A.8) family.</text>
</comment>
<evidence type="ECO:0000256" key="12">
    <source>
        <dbReference type="NCBIfam" id="TIGR00437"/>
    </source>
</evidence>
<keyword evidence="4 15" id="KW-0410">Iron transport</keyword>
<dbReference type="GO" id="GO:0046914">
    <property type="term" value="F:transition metal ion binding"/>
    <property type="evidence" value="ECO:0007669"/>
    <property type="project" value="InterPro"/>
</dbReference>
<dbReference type="Pfam" id="PF07670">
    <property type="entry name" value="Gate"/>
    <property type="match status" value="2"/>
</dbReference>
<evidence type="ECO:0000256" key="11">
    <source>
        <dbReference type="ARBA" id="ARBA00023136"/>
    </source>
</evidence>
<feature type="transmembrane region" description="Helical" evidence="15">
    <location>
        <begin position="756"/>
        <end position="779"/>
    </location>
</feature>